<dbReference type="PANTHER" id="PTHR46300:SF7">
    <property type="entry name" value="P450, PUTATIVE (EUROFUNG)-RELATED"/>
    <property type="match status" value="1"/>
</dbReference>
<evidence type="ECO:0000256" key="4">
    <source>
        <dbReference type="ARBA" id="ARBA00022723"/>
    </source>
</evidence>
<dbReference type="InterPro" id="IPR036396">
    <property type="entry name" value="Cyt_P450_sf"/>
</dbReference>
<keyword evidence="4 8" id="KW-0479">Metal-binding</keyword>
<evidence type="ECO:0000256" key="9">
    <source>
        <dbReference type="RuleBase" id="RU000461"/>
    </source>
</evidence>
<keyword evidence="6 8" id="KW-0408">Iron</keyword>
<dbReference type="Gene3D" id="1.10.630.10">
    <property type="entry name" value="Cytochrome P450"/>
    <property type="match status" value="1"/>
</dbReference>
<dbReference type="InterPro" id="IPR050364">
    <property type="entry name" value="Cytochrome_P450_fung"/>
</dbReference>
<evidence type="ECO:0000256" key="6">
    <source>
        <dbReference type="ARBA" id="ARBA00023004"/>
    </source>
</evidence>
<keyword evidence="12" id="KW-1185">Reference proteome</keyword>
<organism evidence="11 12">
    <name type="scientific">Ophiocordyceps unilateralis</name>
    <name type="common">Zombie-ant fungus</name>
    <name type="synonym">Torrubia unilateralis</name>
    <dbReference type="NCBI Taxonomy" id="268505"/>
    <lineage>
        <taxon>Eukaryota</taxon>
        <taxon>Fungi</taxon>
        <taxon>Dikarya</taxon>
        <taxon>Ascomycota</taxon>
        <taxon>Pezizomycotina</taxon>
        <taxon>Sordariomycetes</taxon>
        <taxon>Hypocreomycetidae</taxon>
        <taxon>Hypocreales</taxon>
        <taxon>Ophiocordycipitaceae</taxon>
        <taxon>Ophiocordyceps</taxon>
    </lineage>
</organism>
<evidence type="ECO:0000256" key="8">
    <source>
        <dbReference type="PIRSR" id="PIRSR602401-1"/>
    </source>
</evidence>
<gene>
    <name evidence="11" type="ORF">XA68_13076</name>
</gene>
<evidence type="ECO:0000256" key="7">
    <source>
        <dbReference type="ARBA" id="ARBA00023033"/>
    </source>
</evidence>
<proteinExistence type="inferred from homology"/>
<feature type="binding site" description="axial binding residue" evidence="8">
    <location>
        <position position="442"/>
    </location>
    <ligand>
        <name>heme</name>
        <dbReference type="ChEBI" id="CHEBI:30413"/>
    </ligand>
    <ligandPart>
        <name>Fe</name>
        <dbReference type="ChEBI" id="CHEBI:18248"/>
    </ligandPart>
</feature>
<evidence type="ECO:0000256" key="1">
    <source>
        <dbReference type="ARBA" id="ARBA00001971"/>
    </source>
</evidence>
<dbReference type="GO" id="GO:0005506">
    <property type="term" value="F:iron ion binding"/>
    <property type="evidence" value="ECO:0007669"/>
    <property type="project" value="InterPro"/>
</dbReference>
<keyword evidence="5 9" id="KW-0560">Oxidoreductase</keyword>
<dbReference type="GO" id="GO:0016705">
    <property type="term" value="F:oxidoreductase activity, acting on paired donors, with incorporation or reduction of molecular oxygen"/>
    <property type="evidence" value="ECO:0007669"/>
    <property type="project" value="InterPro"/>
</dbReference>
<evidence type="ECO:0000256" key="5">
    <source>
        <dbReference type="ARBA" id="ARBA00023002"/>
    </source>
</evidence>
<dbReference type="GO" id="GO:0020037">
    <property type="term" value="F:heme binding"/>
    <property type="evidence" value="ECO:0007669"/>
    <property type="project" value="InterPro"/>
</dbReference>
<evidence type="ECO:0000313" key="12">
    <source>
        <dbReference type="Proteomes" id="UP000037136"/>
    </source>
</evidence>
<reference evidence="11 12" key="2">
    <citation type="journal article" date="2017" name="Sci. Rep.">
        <title>Ant-infecting Ophiocordyceps genomes reveal a high diversity of potential behavioral manipulation genes and a possible major role for enterotoxins.</title>
        <authorList>
            <person name="de Bekker C."/>
            <person name="Ohm R.A."/>
            <person name="Evans H.C."/>
            <person name="Brachmann A."/>
            <person name="Hughes D.P."/>
        </authorList>
    </citation>
    <scope>NUCLEOTIDE SEQUENCE [LARGE SCALE GENOMIC DNA]</scope>
    <source>
        <strain evidence="11 12">SC16a</strain>
    </source>
</reference>
<reference evidence="11 12" key="1">
    <citation type="journal article" date="2015" name="BMC Genomics">
        <title>Gene expression during zombie ant biting behavior reflects the complexity underlying fungal parasitic behavioral manipulation.</title>
        <authorList>
            <person name="de Bekker C."/>
            <person name="Ohm R.A."/>
            <person name="Loreto R.G."/>
            <person name="Sebastian A."/>
            <person name="Albert I."/>
            <person name="Merrow M."/>
            <person name="Brachmann A."/>
            <person name="Hughes D.P."/>
        </authorList>
    </citation>
    <scope>NUCLEOTIDE SEQUENCE [LARGE SCALE GENOMIC DNA]</scope>
    <source>
        <strain evidence="11 12">SC16a</strain>
    </source>
</reference>
<keyword evidence="7 9" id="KW-0503">Monooxygenase</keyword>
<dbReference type="PROSITE" id="PS00086">
    <property type="entry name" value="CYTOCHROME_P450"/>
    <property type="match status" value="1"/>
</dbReference>
<dbReference type="InterPro" id="IPR001128">
    <property type="entry name" value="Cyt_P450"/>
</dbReference>
<sequence length="535" mass="60824">MTQKLLFRGIFVLLGIVVYYGCFRKTAARKLPPGPKPLPLVGNINHLPPKGAPEYLHWLKHRERFGPISSVTAFGETAVILHDRQATHELLEKMTKKTSGRPLMEFANQLCGFNRLISGKQFDETCKWHRRLMHKQFGSKSIVARYHDIVEAEAKVLLWRIWREPENLMKLLKIATGAIILKVTYGYTIDRDNVDPLVDLIDQMMNNFSDAFTAMTWPVDLIPAIQYLPSFLPGMGFKKTAVRWKRITTVTADIPYSFVQKQIKTANPRPSYVARLLQEYSSSDTKGQVDDAAEEAIKNSAAVLFGGGADTTSSSLSSFILAMTLFPDVQRRAQQEIDGVVGSRRLPRPDDRPNMPYTEGIVAEALRWLPVVPIGTAHRASEEAVCKDYVIPKGAQILPSIWWFTHDPEVYHEPDKFDPERYASRNEPDPRSVVFGFGRRMCPGQYFADANLFLIISHILSVFNIRKDVDENGVEMETKVEMTPGLISYPVKFPYRIRPRDAEREHLLRRIEAENPGEKTDASLVREEIAAQLRD</sequence>
<dbReference type="AlphaFoldDB" id="A0A2A9PD01"/>
<dbReference type="SUPFAM" id="SSF48264">
    <property type="entry name" value="Cytochrome P450"/>
    <property type="match status" value="1"/>
</dbReference>
<dbReference type="OrthoDB" id="2789670at2759"/>
<dbReference type="InterPro" id="IPR017972">
    <property type="entry name" value="Cyt_P450_CS"/>
</dbReference>
<dbReference type="PRINTS" id="PR00463">
    <property type="entry name" value="EP450I"/>
</dbReference>
<comment type="similarity">
    <text evidence="2 9">Belongs to the cytochrome P450 family.</text>
</comment>
<dbReference type="Pfam" id="PF00067">
    <property type="entry name" value="p450"/>
    <property type="match status" value="1"/>
</dbReference>
<keyword evidence="3 8" id="KW-0349">Heme</keyword>
<dbReference type="STRING" id="268505.A0A2A9PD01"/>
<evidence type="ECO:0000256" key="3">
    <source>
        <dbReference type="ARBA" id="ARBA00022617"/>
    </source>
</evidence>
<evidence type="ECO:0008006" key="13">
    <source>
        <dbReference type="Google" id="ProtNLM"/>
    </source>
</evidence>
<dbReference type="Proteomes" id="UP000037136">
    <property type="component" value="Unassembled WGS sequence"/>
</dbReference>
<dbReference type="GO" id="GO:0004497">
    <property type="term" value="F:monooxygenase activity"/>
    <property type="evidence" value="ECO:0007669"/>
    <property type="project" value="UniProtKB-KW"/>
</dbReference>
<evidence type="ECO:0000313" key="11">
    <source>
        <dbReference type="EMBL" id="PFH58891.1"/>
    </source>
</evidence>
<keyword evidence="10" id="KW-1133">Transmembrane helix</keyword>
<dbReference type="PANTHER" id="PTHR46300">
    <property type="entry name" value="P450, PUTATIVE (EUROFUNG)-RELATED-RELATED"/>
    <property type="match status" value="1"/>
</dbReference>
<evidence type="ECO:0000256" key="2">
    <source>
        <dbReference type="ARBA" id="ARBA00010617"/>
    </source>
</evidence>
<accession>A0A2A9PD01</accession>
<feature type="transmembrane region" description="Helical" evidence="10">
    <location>
        <begin position="6"/>
        <end position="23"/>
    </location>
</feature>
<dbReference type="PRINTS" id="PR00385">
    <property type="entry name" value="P450"/>
</dbReference>
<dbReference type="EMBL" id="LAZP02000246">
    <property type="protein sequence ID" value="PFH58891.1"/>
    <property type="molecule type" value="Genomic_DNA"/>
</dbReference>
<evidence type="ECO:0000256" key="10">
    <source>
        <dbReference type="SAM" id="Phobius"/>
    </source>
</evidence>
<comment type="cofactor">
    <cofactor evidence="1 8">
        <name>heme</name>
        <dbReference type="ChEBI" id="CHEBI:30413"/>
    </cofactor>
</comment>
<protein>
    <recommendedName>
        <fullName evidence="13">O-methylsterigmatocystin oxidoreductase</fullName>
    </recommendedName>
</protein>
<dbReference type="InterPro" id="IPR002401">
    <property type="entry name" value="Cyt_P450_E_grp-I"/>
</dbReference>
<name>A0A2A9PD01_OPHUN</name>
<comment type="caution">
    <text evidence="11">The sequence shown here is derived from an EMBL/GenBank/DDBJ whole genome shotgun (WGS) entry which is preliminary data.</text>
</comment>
<keyword evidence="10" id="KW-0472">Membrane</keyword>
<dbReference type="CDD" id="cd11065">
    <property type="entry name" value="CYP64-like"/>
    <property type="match status" value="1"/>
</dbReference>
<keyword evidence="10" id="KW-0812">Transmembrane</keyword>